<name>A0A834SPK8_9FABA</name>
<evidence type="ECO:0000256" key="1">
    <source>
        <dbReference type="SAM" id="MobiDB-lite"/>
    </source>
</evidence>
<evidence type="ECO:0000313" key="2">
    <source>
        <dbReference type="EMBL" id="KAF7804767.1"/>
    </source>
</evidence>
<dbReference type="EMBL" id="JAAIUW010000013">
    <property type="protein sequence ID" value="KAF7804767.1"/>
    <property type="molecule type" value="Genomic_DNA"/>
</dbReference>
<proteinExistence type="predicted"/>
<dbReference type="Proteomes" id="UP000634136">
    <property type="component" value="Unassembled WGS sequence"/>
</dbReference>
<reference evidence="2" key="1">
    <citation type="submission" date="2020-09" db="EMBL/GenBank/DDBJ databases">
        <title>Genome-Enabled Discovery of Anthraquinone Biosynthesis in Senna tora.</title>
        <authorList>
            <person name="Kang S.-H."/>
            <person name="Pandey R.P."/>
            <person name="Lee C.-M."/>
            <person name="Sim J.-S."/>
            <person name="Jeong J.-T."/>
            <person name="Choi B.-S."/>
            <person name="Jung M."/>
            <person name="Ginzburg D."/>
            <person name="Zhao K."/>
            <person name="Won S.Y."/>
            <person name="Oh T.-J."/>
            <person name="Yu Y."/>
            <person name="Kim N.-H."/>
            <person name="Lee O.R."/>
            <person name="Lee T.-H."/>
            <person name="Bashyal P."/>
            <person name="Kim T.-S."/>
            <person name="Lee W.-H."/>
            <person name="Kawkins C."/>
            <person name="Kim C.-K."/>
            <person name="Kim J.S."/>
            <person name="Ahn B.O."/>
            <person name="Rhee S.Y."/>
            <person name="Sohng J.K."/>
        </authorList>
    </citation>
    <scope>NUCLEOTIDE SEQUENCE</scope>
    <source>
        <tissue evidence="2">Leaf</tissue>
    </source>
</reference>
<dbReference type="AlphaFoldDB" id="A0A834SPK8"/>
<feature type="region of interest" description="Disordered" evidence="1">
    <location>
        <begin position="1"/>
        <end position="24"/>
    </location>
</feature>
<gene>
    <name evidence="2" type="ORF">G2W53_043878</name>
</gene>
<accession>A0A834SPK8</accession>
<evidence type="ECO:0000313" key="3">
    <source>
        <dbReference type="Proteomes" id="UP000634136"/>
    </source>
</evidence>
<protein>
    <submittedName>
        <fullName evidence="2">Uncharacterized protein</fullName>
    </submittedName>
</protein>
<comment type="caution">
    <text evidence="2">The sequence shown here is derived from an EMBL/GenBank/DDBJ whole genome shotgun (WGS) entry which is preliminary data.</text>
</comment>
<sequence length="24" mass="2686">MGATNPYRWDGSGAHSWPNVRKVV</sequence>
<keyword evidence="3" id="KW-1185">Reference proteome</keyword>
<organism evidence="2 3">
    <name type="scientific">Senna tora</name>
    <dbReference type="NCBI Taxonomy" id="362788"/>
    <lineage>
        <taxon>Eukaryota</taxon>
        <taxon>Viridiplantae</taxon>
        <taxon>Streptophyta</taxon>
        <taxon>Embryophyta</taxon>
        <taxon>Tracheophyta</taxon>
        <taxon>Spermatophyta</taxon>
        <taxon>Magnoliopsida</taxon>
        <taxon>eudicotyledons</taxon>
        <taxon>Gunneridae</taxon>
        <taxon>Pentapetalae</taxon>
        <taxon>rosids</taxon>
        <taxon>fabids</taxon>
        <taxon>Fabales</taxon>
        <taxon>Fabaceae</taxon>
        <taxon>Caesalpinioideae</taxon>
        <taxon>Cassia clade</taxon>
        <taxon>Senna</taxon>
    </lineage>
</organism>